<evidence type="ECO:0000256" key="1">
    <source>
        <dbReference type="SAM" id="MobiDB-lite"/>
    </source>
</evidence>
<keyword evidence="3" id="KW-1185">Reference proteome</keyword>
<proteinExistence type="predicted"/>
<feature type="region of interest" description="Disordered" evidence="1">
    <location>
        <begin position="1"/>
        <end position="22"/>
    </location>
</feature>
<organism evidence="2 3">
    <name type="scientific">Periconia macrospinosa</name>
    <dbReference type="NCBI Taxonomy" id="97972"/>
    <lineage>
        <taxon>Eukaryota</taxon>
        <taxon>Fungi</taxon>
        <taxon>Dikarya</taxon>
        <taxon>Ascomycota</taxon>
        <taxon>Pezizomycotina</taxon>
        <taxon>Dothideomycetes</taxon>
        <taxon>Pleosporomycetidae</taxon>
        <taxon>Pleosporales</taxon>
        <taxon>Massarineae</taxon>
        <taxon>Periconiaceae</taxon>
        <taxon>Periconia</taxon>
    </lineage>
</organism>
<dbReference type="OrthoDB" id="67965at2759"/>
<sequence>MSDPPTARAPTRSPGAEQDRYQSHFGIGQDRAEKVKEAAVEVVIYKGHGAEQDRYATHFSPDSQVVREAALSLLKAKASGAEQDRLGNHFGLGADGWERAKRLAFAKGEGAEQDRFRSHFSLDDDTVSNVAGSIEHGVKESINRVTR</sequence>
<protein>
    <submittedName>
        <fullName evidence="2">Uncharacterized protein</fullName>
    </submittedName>
</protein>
<name>A0A2V1DUM1_9PLEO</name>
<evidence type="ECO:0000313" key="2">
    <source>
        <dbReference type="EMBL" id="PVI01789.1"/>
    </source>
</evidence>
<accession>A0A2V1DUM1</accession>
<dbReference type="Proteomes" id="UP000244855">
    <property type="component" value="Unassembled WGS sequence"/>
</dbReference>
<evidence type="ECO:0000313" key="3">
    <source>
        <dbReference type="Proteomes" id="UP000244855"/>
    </source>
</evidence>
<gene>
    <name evidence="2" type="ORF">DM02DRAFT_654148</name>
</gene>
<dbReference type="EMBL" id="KZ805352">
    <property type="protein sequence ID" value="PVI01789.1"/>
    <property type="molecule type" value="Genomic_DNA"/>
</dbReference>
<dbReference type="AlphaFoldDB" id="A0A2V1DUM1"/>
<reference evidence="2 3" key="1">
    <citation type="journal article" date="2018" name="Sci. Rep.">
        <title>Comparative genomics provides insights into the lifestyle and reveals functional heterogeneity of dark septate endophytic fungi.</title>
        <authorList>
            <person name="Knapp D.G."/>
            <person name="Nemeth J.B."/>
            <person name="Barry K."/>
            <person name="Hainaut M."/>
            <person name="Henrissat B."/>
            <person name="Johnson J."/>
            <person name="Kuo A."/>
            <person name="Lim J.H.P."/>
            <person name="Lipzen A."/>
            <person name="Nolan M."/>
            <person name="Ohm R.A."/>
            <person name="Tamas L."/>
            <person name="Grigoriev I.V."/>
            <person name="Spatafora J.W."/>
            <person name="Nagy L.G."/>
            <person name="Kovacs G.M."/>
        </authorList>
    </citation>
    <scope>NUCLEOTIDE SEQUENCE [LARGE SCALE GENOMIC DNA]</scope>
    <source>
        <strain evidence="2 3">DSE2036</strain>
    </source>
</reference>